<gene>
    <name evidence="1" type="ORF">I553_10576</name>
</gene>
<proteinExistence type="predicted"/>
<comment type="caution">
    <text evidence="1">The sequence shown here is derived from an EMBL/GenBank/DDBJ whole genome shotgun (WGS) entry which is preliminary data.</text>
</comment>
<dbReference type="EMBL" id="JAOB01000076">
    <property type="protein sequence ID" value="EUA17518.1"/>
    <property type="molecule type" value="Genomic_DNA"/>
</dbReference>
<reference evidence="1" key="1">
    <citation type="submission" date="2014-01" db="EMBL/GenBank/DDBJ databases">
        <authorList>
            <person name="Brown-Elliot B."/>
            <person name="Wallace R."/>
            <person name="Lenaerts A."/>
            <person name="Ordway D."/>
            <person name="DeGroote M.A."/>
            <person name="Parker T."/>
            <person name="Sizemore C."/>
            <person name="Tallon L.J."/>
            <person name="Sadzewicz L.K."/>
            <person name="Sengamalay N."/>
            <person name="Fraser C.M."/>
            <person name="Hine E."/>
            <person name="Shefchek K.A."/>
            <person name="Das S.P."/>
            <person name="Tettelin H."/>
        </authorList>
    </citation>
    <scope>NUCLEOTIDE SEQUENCE [LARGE SCALE GENOMIC DNA]</scope>
    <source>
        <strain evidence="1">4042</strain>
    </source>
</reference>
<protein>
    <submittedName>
        <fullName evidence="1">Uncharacterized protein</fullName>
    </submittedName>
</protein>
<sequence length="71" mass="8099">MRNIFDPSRALPIAGHRHHRLFFELRQLGFFLGGLRRGRRITGRRRAAAFSNACSVWRTCTARGCALTASR</sequence>
<dbReference type="AlphaFoldDB" id="X7ZFK4"/>
<organism evidence="1">
    <name type="scientific">Mycobacterium xenopi 4042</name>
    <dbReference type="NCBI Taxonomy" id="1299334"/>
    <lineage>
        <taxon>Bacteria</taxon>
        <taxon>Bacillati</taxon>
        <taxon>Actinomycetota</taxon>
        <taxon>Actinomycetes</taxon>
        <taxon>Mycobacteriales</taxon>
        <taxon>Mycobacteriaceae</taxon>
        <taxon>Mycobacterium</taxon>
    </lineage>
</organism>
<accession>X7ZFK4</accession>
<name>X7ZFK4_MYCXE</name>
<evidence type="ECO:0000313" key="1">
    <source>
        <dbReference type="EMBL" id="EUA17518.1"/>
    </source>
</evidence>